<dbReference type="SUPFAM" id="SSF52821">
    <property type="entry name" value="Rhodanese/Cell cycle control phosphatase"/>
    <property type="match status" value="2"/>
</dbReference>
<dbReference type="AlphaFoldDB" id="A0A7V1D306"/>
<dbReference type="RefSeq" id="WP_304185412.1">
    <property type="nucleotide sequence ID" value="NZ_DRGM01000209.1"/>
</dbReference>
<dbReference type="Proteomes" id="UP000886188">
    <property type="component" value="Unassembled WGS sequence"/>
</dbReference>
<gene>
    <name evidence="4" type="ORF">ENH88_21335</name>
</gene>
<accession>A0A7V1D306</accession>
<comment type="caution">
    <text evidence="4">The sequence shown here is derived from an EMBL/GenBank/DDBJ whole genome shotgun (WGS) entry which is preliminary data.</text>
</comment>
<reference evidence="4" key="1">
    <citation type="journal article" date="2020" name="mSystems">
        <title>Genome- and Community-Level Interaction Insights into Carbon Utilization and Element Cycling Functions of Hydrothermarchaeota in Hydrothermal Sediment.</title>
        <authorList>
            <person name="Zhou Z."/>
            <person name="Liu Y."/>
            <person name="Xu W."/>
            <person name="Pan J."/>
            <person name="Luo Z.H."/>
            <person name="Li M."/>
        </authorList>
    </citation>
    <scope>NUCLEOTIDE SEQUENCE [LARGE SCALE GENOMIC DNA]</scope>
    <source>
        <strain evidence="4">HyVt-346</strain>
    </source>
</reference>
<dbReference type="Gene3D" id="3.40.250.10">
    <property type="entry name" value="Rhodanese-like domain"/>
    <property type="match status" value="2"/>
</dbReference>
<evidence type="ECO:0000313" key="4">
    <source>
        <dbReference type="EMBL" id="HEA18944.1"/>
    </source>
</evidence>
<dbReference type="PANTHER" id="PTHR11364">
    <property type="entry name" value="THIOSULFATE SULFERTANSFERASE"/>
    <property type="match status" value="1"/>
</dbReference>
<dbReference type="SMART" id="SM00450">
    <property type="entry name" value="RHOD"/>
    <property type="match status" value="2"/>
</dbReference>
<dbReference type="InterPro" id="IPR045078">
    <property type="entry name" value="TST/MPST-like"/>
</dbReference>
<dbReference type="GO" id="GO:0004792">
    <property type="term" value="F:thiosulfate-cyanide sulfurtransferase activity"/>
    <property type="evidence" value="ECO:0007669"/>
    <property type="project" value="TreeGrafter"/>
</dbReference>
<dbReference type="EMBL" id="DRGM01000209">
    <property type="protein sequence ID" value="HEA18944.1"/>
    <property type="molecule type" value="Genomic_DNA"/>
</dbReference>
<dbReference type="CDD" id="cd01448">
    <property type="entry name" value="TST_Repeat_1"/>
    <property type="match status" value="1"/>
</dbReference>
<keyword evidence="2" id="KW-0677">Repeat</keyword>
<proteinExistence type="predicted"/>
<feature type="domain" description="Rhodanese" evidence="3">
    <location>
        <begin position="161"/>
        <end position="277"/>
    </location>
</feature>
<name>A0A7V1D306_9GAMM</name>
<dbReference type="InterPro" id="IPR001763">
    <property type="entry name" value="Rhodanese-like_dom"/>
</dbReference>
<dbReference type="CDD" id="cd01449">
    <property type="entry name" value="TST_Repeat_2"/>
    <property type="match status" value="1"/>
</dbReference>
<organism evidence="4">
    <name type="scientific">Pseudoalteromonas prydzensis</name>
    <dbReference type="NCBI Taxonomy" id="182141"/>
    <lineage>
        <taxon>Bacteria</taxon>
        <taxon>Pseudomonadati</taxon>
        <taxon>Pseudomonadota</taxon>
        <taxon>Gammaproteobacteria</taxon>
        <taxon>Alteromonadales</taxon>
        <taxon>Pseudoalteromonadaceae</taxon>
        <taxon>Pseudoalteromonas</taxon>
    </lineage>
</organism>
<evidence type="ECO:0000256" key="2">
    <source>
        <dbReference type="ARBA" id="ARBA00022737"/>
    </source>
</evidence>
<dbReference type="PROSITE" id="PS50206">
    <property type="entry name" value="RHODANESE_3"/>
    <property type="match status" value="2"/>
</dbReference>
<keyword evidence="1" id="KW-0808">Transferase</keyword>
<dbReference type="Pfam" id="PF00581">
    <property type="entry name" value="Rhodanese"/>
    <property type="match status" value="2"/>
</dbReference>
<feature type="domain" description="Rhodanese" evidence="3">
    <location>
        <begin position="15"/>
        <end position="130"/>
    </location>
</feature>
<evidence type="ECO:0000259" key="3">
    <source>
        <dbReference type="PROSITE" id="PS50206"/>
    </source>
</evidence>
<dbReference type="InterPro" id="IPR036873">
    <property type="entry name" value="Rhodanese-like_dom_sf"/>
</dbReference>
<dbReference type="PANTHER" id="PTHR11364:SF27">
    <property type="entry name" value="SULFURTRANSFERASE"/>
    <property type="match status" value="1"/>
</dbReference>
<evidence type="ECO:0000256" key="1">
    <source>
        <dbReference type="ARBA" id="ARBA00022679"/>
    </source>
</evidence>
<sequence length="284" mass="31647">MKNIVTCQWLNEHLNDPKLIIFDAGMVRPGKLGEYKPQAKLPNALRFDFKKQLADQDNPLPHSMCSAEQFTQQMQLMGVDKDSLVIIYEDQGLFSAARGWWMFKAMGFDNVKVLSGGLAKWQSLGYLTQIEYSRHHHKGNFVAKPRVGYFIDAAAVFQGIDDEHTVLLDARGYQRYLGEMPEPRAGMRSGHIPNSRALPFIELLDDGEAKPLTVIKAAFDAVLGDQANSQTSLQFSCGSGVTACILALFADECGYENLHVYDGSWSEWGGRDELPIETGPCPAR</sequence>
<protein>
    <submittedName>
        <fullName evidence="4">Sulfurtransferase</fullName>
    </submittedName>
</protein>